<sequence>MIVGLGVQGYLLALRYLAAFTADLLRPRGRARSAPCQVRSTSAGWVVPLL</sequence>
<reference evidence="1" key="1">
    <citation type="submission" date="2014-01" db="EMBL/GenBank/DDBJ databases">
        <authorList>
            <person name="Brown-Elliot B."/>
            <person name="Wallace R."/>
            <person name="Lenaerts A."/>
            <person name="Ordway D."/>
            <person name="DeGroote M.A."/>
            <person name="Parker T."/>
            <person name="Sizemore C."/>
            <person name="Tallon L.J."/>
            <person name="Sadzewicz L.K."/>
            <person name="Sengamalay N."/>
            <person name="Fraser C.M."/>
            <person name="Hine E."/>
            <person name="Shefchek K.A."/>
            <person name="Das S.P."/>
            <person name="Tettelin H."/>
        </authorList>
    </citation>
    <scope>NUCLEOTIDE SEQUENCE [LARGE SCALE GENOMIC DNA]</scope>
    <source>
        <strain evidence="1">4042</strain>
    </source>
</reference>
<dbReference type="AlphaFoldDB" id="X7ZN18"/>
<dbReference type="PATRIC" id="fig|1299334.3.peg.7882"/>
<dbReference type="EMBL" id="JAOB01000071">
    <property type="protein sequence ID" value="EUA20441.1"/>
    <property type="molecule type" value="Genomic_DNA"/>
</dbReference>
<proteinExistence type="predicted"/>
<accession>X7ZN18</accession>
<comment type="caution">
    <text evidence="1">The sequence shown here is derived from an EMBL/GenBank/DDBJ whole genome shotgun (WGS) entry which is preliminary data.</text>
</comment>
<protein>
    <submittedName>
        <fullName evidence="1">Uncharacterized protein</fullName>
    </submittedName>
</protein>
<gene>
    <name evidence="1" type="ORF">I553_10173</name>
</gene>
<name>X7ZN18_MYCXE</name>
<organism evidence="1">
    <name type="scientific">Mycobacterium xenopi 4042</name>
    <dbReference type="NCBI Taxonomy" id="1299334"/>
    <lineage>
        <taxon>Bacteria</taxon>
        <taxon>Bacillati</taxon>
        <taxon>Actinomycetota</taxon>
        <taxon>Actinomycetes</taxon>
        <taxon>Mycobacteriales</taxon>
        <taxon>Mycobacteriaceae</taxon>
        <taxon>Mycobacterium</taxon>
    </lineage>
</organism>
<evidence type="ECO:0000313" key="1">
    <source>
        <dbReference type="EMBL" id="EUA20441.1"/>
    </source>
</evidence>